<name>A0ABN3MU06_9ACTN</name>
<comment type="caution">
    <text evidence="4">The sequence shown here is derived from an EMBL/GenBank/DDBJ whole genome shotgun (WGS) entry which is preliminary data.</text>
</comment>
<feature type="region of interest" description="Disordered" evidence="3">
    <location>
        <begin position="339"/>
        <end position="375"/>
    </location>
</feature>
<reference evidence="4 5" key="1">
    <citation type="journal article" date="2019" name="Int. J. Syst. Evol. Microbiol.">
        <title>The Global Catalogue of Microorganisms (GCM) 10K type strain sequencing project: providing services to taxonomists for standard genome sequencing and annotation.</title>
        <authorList>
            <consortium name="The Broad Institute Genomics Platform"/>
            <consortium name="The Broad Institute Genome Sequencing Center for Infectious Disease"/>
            <person name="Wu L."/>
            <person name="Ma J."/>
        </authorList>
    </citation>
    <scope>NUCLEOTIDE SEQUENCE [LARGE SCALE GENOMIC DNA]</scope>
    <source>
        <strain evidence="4 5">JCM 6307</strain>
    </source>
</reference>
<evidence type="ECO:0000256" key="1">
    <source>
        <dbReference type="ARBA" id="ARBA00022676"/>
    </source>
</evidence>
<keyword evidence="5" id="KW-1185">Reference proteome</keyword>
<evidence type="ECO:0000256" key="2">
    <source>
        <dbReference type="ARBA" id="ARBA00022679"/>
    </source>
</evidence>
<dbReference type="InterPro" id="IPR051199">
    <property type="entry name" value="LPS_LOS_Heptosyltrfase"/>
</dbReference>
<dbReference type="Proteomes" id="UP001501358">
    <property type="component" value="Unassembled WGS sequence"/>
</dbReference>
<keyword evidence="2" id="KW-0808">Transferase</keyword>
<dbReference type="InterPro" id="IPR002201">
    <property type="entry name" value="Glyco_trans_9"/>
</dbReference>
<keyword evidence="1" id="KW-0328">Glycosyltransferase</keyword>
<dbReference type="CDD" id="cd03789">
    <property type="entry name" value="GT9_LPS_heptosyltransferase"/>
    <property type="match status" value="1"/>
</dbReference>
<proteinExistence type="predicted"/>
<dbReference type="SUPFAM" id="SSF53756">
    <property type="entry name" value="UDP-Glycosyltransferase/glycogen phosphorylase"/>
    <property type="match status" value="1"/>
</dbReference>
<dbReference type="PANTHER" id="PTHR30160">
    <property type="entry name" value="TETRAACYLDISACCHARIDE 4'-KINASE-RELATED"/>
    <property type="match status" value="1"/>
</dbReference>
<evidence type="ECO:0000256" key="3">
    <source>
        <dbReference type="SAM" id="MobiDB-lite"/>
    </source>
</evidence>
<protein>
    <submittedName>
        <fullName evidence="4">Glycosyltransferase family 9 protein</fullName>
    </submittedName>
</protein>
<evidence type="ECO:0000313" key="5">
    <source>
        <dbReference type="Proteomes" id="UP001501358"/>
    </source>
</evidence>
<dbReference type="EMBL" id="BAAATA010000043">
    <property type="protein sequence ID" value="GAA2508046.1"/>
    <property type="molecule type" value="Genomic_DNA"/>
</dbReference>
<gene>
    <name evidence="4" type="ORF">GCM10010406_50770</name>
</gene>
<evidence type="ECO:0000313" key="4">
    <source>
        <dbReference type="EMBL" id="GAA2508046.1"/>
    </source>
</evidence>
<dbReference type="Pfam" id="PF01075">
    <property type="entry name" value="Glyco_transf_9"/>
    <property type="match status" value="1"/>
</dbReference>
<accession>A0ABN3MU06</accession>
<sequence>MTAAGTAPRTLVVRLDSAGDVLLAGPAVRAAAAGSSFTAVLCGPQGERAARLLPGVDEVLVHDAPWVGLEPPPVSREDTDALVRAVAARRFDRALVLASFHQSPLPAALLLRLAGVGWIGADSEHYPGALLDLRHRRAPGRHEAQAALDLALAAGFALPPGDDGSLRITPPPDTARLAGDEPYLVVHPGAAVPARAWSPGRAARAVAALARAGHRVVVTGGPGEKELTAAVAGRHALDLGGRTGLPELAGVLARARAVVVGNTGPAHLAAAVGTPVVCLFAPVVPAGRWAPHRVPHVLLGRPDAACAGTRARTCPVPGHPCLDSVTDEEVLAAVDALAGPRPTAAGGPGPCRGADGTAPGAGPGAPATDESEVTV</sequence>
<organism evidence="4 5">
    <name type="scientific">Streptomyces thermolineatus</name>
    <dbReference type="NCBI Taxonomy" id="44033"/>
    <lineage>
        <taxon>Bacteria</taxon>
        <taxon>Bacillati</taxon>
        <taxon>Actinomycetota</taxon>
        <taxon>Actinomycetes</taxon>
        <taxon>Kitasatosporales</taxon>
        <taxon>Streptomycetaceae</taxon>
        <taxon>Streptomyces</taxon>
    </lineage>
</organism>
<dbReference type="RefSeq" id="WP_344385696.1">
    <property type="nucleotide sequence ID" value="NZ_BAAATA010000043.1"/>
</dbReference>
<dbReference type="Gene3D" id="3.40.50.2000">
    <property type="entry name" value="Glycogen Phosphorylase B"/>
    <property type="match status" value="2"/>
</dbReference>
<dbReference type="PANTHER" id="PTHR30160:SF1">
    <property type="entry name" value="LIPOPOLYSACCHARIDE 1,2-N-ACETYLGLUCOSAMINETRANSFERASE-RELATED"/>
    <property type="match status" value="1"/>
</dbReference>
<feature type="compositionally biased region" description="Low complexity" evidence="3">
    <location>
        <begin position="339"/>
        <end position="368"/>
    </location>
</feature>